<sequence>MSSSPKARQKFISKIELLRVSVDLHRQMNGRDPSKGEKDAAEKAALEAAFEAMHGQDGRPRGRVFSFNSGMGGVPPVSTPPEKERSEEEDTSPAFGARREKPRPPSAGSVAAQRFARNGGWQSGADRSQGQGLGPMSLDERMANLEELLARCHESQMRRQQELEVSISDRCGVMVQEVLQSMIPQMVESFLDRMAQSLDFSELRDQLIEAFHASTELLPLVEERSEAILSCVQDESMVRNRMAQEVSRVASNVDTLASSLNWQGPFLERLEELQQSLEAMGRTRSELSPDAAWASLRPEDGKGVKLPASQRRPQEEARPSAAPRPGTAERVRRVKASPVSVVSDPGWYSTPARTSQVPTRRPPPAATPSTTESDGWYGKAATNGKTNDWPWQPKPEPEEVKAKEEPAPSLAAAVVHSRSKPSDFFARRAEGSR</sequence>
<dbReference type="AlphaFoldDB" id="A0AA36IFB6"/>
<keyword evidence="3" id="KW-1185">Reference proteome</keyword>
<organism evidence="2 3">
    <name type="scientific">Effrenium voratum</name>
    <dbReference type="NCBI Taxonomy" id="2562239"/>
    <lineage>
        <taxon>Eukaryota</taxon>
        <taxon>Sar</taxon>
        <taxon>Alveolata</taxon>
        <taxon>Dinophyceae</taxon>
        <taxon>Suessiales</taxon>
        <taxon>Symbiodiniaceae</taxon>
        <taxon>Effrenium</taxon>
    </lineage>
</organism>
<accession>A0AA36IFB6</accession>
<dbReference type="EMBL" id="CAUJNA010001209">
    <property type="protein sequence ID" value="CAJ1385204.1"/>
    <property type="molecule type" value="Genomic_DNA"/>
</dbReference>
<gene>
    <name evidence="2" type="ORF">EVOR1521_LOCUS11857</name>
</gene>
<feature type="region of interest" description="Disordered" evidence="1">
    <location>
        <begin position="26"/>
        <end position="111"/>
    </location>
</feature>
<evidence type="ECO:0000313" key="3">
    <source>
        <dbReference type="Proteomes" id="UP001178507"/>
    </source>
</evidence>
<protein>
    <submittedName>
        <fullName evidence="2">Uncharacterized protein</fullName>
    </submittedName>
</protein>
<name>A0AA36IFB6_9DINO</name>
<comment type="caution">
    <text evidence="2">The sequence shown here is derived from an EMBL/GenBank/DDBJ whole genome shotgun (WGS) entry which is preliminary data.</text>
</comment>
<evidence type="ECO:0000313" key="2">
    <source>
        <dbReference type="EMBL" id="CAJ1385204.1"/>
    </source>
</evidence>
<dbReference type="Proteomes" id="UP001178507">
    <property type="component" value="Unassembled WGS sequence"/>
</dbReference>
<feature type="compositionally biased region" description="Basic and acidic residues" evidence="1">
    <location>
        <begin position="32"/>
        <end position="45"/>
    </location>
</feature>
<evidence type="ECO:0000256" key="1">
    <source>
        <dbReference type="SAM" id="MobiDB-lite"/>
    </source>
</evidence>
<feature type="compositionally biased region" description="Basic and acidic residues" evidence="1">
    <location>
        <begin position="395"/>
        <end position="406"/>
    </location>
</feature>
<feature type="region of interest" description="Disordered" evidence="1">
    <location>
        <begin position="281"/>
        <end position="433"/>
    </location>
</feature>
<reference evidence="2" key="1">
    <citation type="submission" date="2023-08" db="EMBL/GenBank/DDBJ databases">
        <authorList>
            <person name="Chen Y."/>
            <person name="Shah S."/>
            <person name="Dougan E. K."/>
            <person name="Thang M."/>
            <person name="Chan C."/>
        </authorList>
    </citation>
    <scope>NUCLEOTIDE SEQUENCE</scope>
</reference>
<proteinExistence type="predicted"/>